<evidence type="ECO:0000259" key="3">
    <source>
        <dbReference type="Pfam" id="PF13751"/>
    </source>
</evidence>
<accession>A0ABX5Y1R3</accession>
<feature type="compositionally biased region" description="Basic and acidic residues" evidence="1">
    <location>
        <begin position="601"/>
        <end position="614"/>
    </location>
</feature>
<feature type="region of interest" description="Disordered" evidence="1">
    <location>
        <begin position="364"/>
        <end position="385"/>
    </location>
</feature>
<feature type="domain" description="Transposase DDE" evidence="3">
    <location>
        <begin position="605"/>
        <end position="677"/>
    </location>
</feature>
<evidence type="ECO:0000256" key="1">
    <source>
        <dbReference type="SAM" id="MobiDB-lite"/>
    </source>
</evidence>
<evidence type="ECO:0000313" key="4">
    <source>
        <dbReference type="EMBL" id="QDV87471.1"/>
    </source>
</evidence>
<dbReference type="PANTHER" id="PTHR33408">
    <property type="entry name" value="TRANSPOSASE"/>
    <property type="match status" value="1"/>
</dbReference>
<evidence type="ECO:0000313" key="5">
    <source>
        <dbReference type="Proteomes" id="UP000318081"/>
    </source>
</evidence>
<feature type="region of interest" description="Disordered" evidence="1">
    <location>
        <begin position="562"/>
        <end position="632"/>
    </location>
</feature>
<dbReference type="NCBIfam" id="NF033551">
    <property type="entry name" value="transpos_IS1182"/>
    <property type="match status" value="1"/>
</dbReference>
<feature type="compositionally biased region" description="Low complexity" evidence="1">
    <location>
        <begin position="571"/>
        <end position="583"/>
    </location>
</feature>
<organism evidence="4 5">
    <name type="scientific">Stieleria magnilauensis</name>
    <dbReference type="NCBI Taxonomy" id="2527963"/>
    <lineage>
        <taxon>Bacteria</taxon>
        <taxon>Pseudomonadati</taxon>
        <taxon>Planctomycetota</taxon>
        <taxon>Planctomycetia</taxon>
        <taxon>Pirellulales</taxon>
        <taxon>Pirellulaceae</taxon>
        <taxon>Stieleria</taxon>
    </lineage>
</organism>
<dbReference type="Pfam" id="PF05598">
    <property type="entry name" value="DUF772"/>
    <property type="match status" value="1"/>
</dbReference>
<dbReference type="InterPro" id="IPR047629">
    <property type="entry name" value="IS1182_transpos"/>
</dbReference>
<dbReference type="InterPro" id="IPR008490">
    <property type="entry name" value="Transposase_InsH_N"/>
</dbReference>
<protein>
    <submittedName>
        <fullName evidence="4">Transposase DDE domain protein</fullName>
    </submittedName>
</protein>
<feature type="domain" description="Transposase DDE" evidence="3">
    <location>
        <begin position="517"/>
        <end position="585"/>
    </location>
</feature>
<name>A0ABX5Y1R3_9BACT</name>
<dbReference type="EMBL" id="CP036432">
    <property type="protein sequence ID" value="QDV87471.1"/>
    <property type="molecule type" value="Genomic_DNA"/>
</dbReference>
<sequence length="697" mass="77767">MAFQEAWFGERECHHREIEPHASDGDSAIFSGLSIRGSAPAPLRQDAHVRVDPMLRIARLCETPNAPGGDGVMPRALAPQVLAERRERPVGLVYPQNEGRWLSRHRHDVCYSWRIVVAIHFSRREACPVSQRQPKTSYWQEAPTPRGQLVLIPTALEELIPQDHPVRLVDEILDQMDWTDWEAAYNGGFGQPPIHPSVMAKILLFAMIRRIRSSRNIEYELKHSIDFIWLSSGRRIDHSTISDFRRNNSDAVKGIFKQMVKLAINLGIANLSELCIDGTRILADANKYKTWTAKRLAKALEELDAQIDEALETFEVNDACDEDLIGQDVSADRLPAAVANLKSRRSQLAAHLETVNAMDEVRRKNGTKGPAQLPKTDTDSRILPNKEGGYAANFTPMATTETQSGLIVAADVLIGNVEHHEFATIVDCVANDFGIDIKRVMADSAYTTGKNLTAAEEKQIELIGPLAETNRENNPAERSDLTEPVAADQIDQLPVNPQTKRFDKAAFVYDEANDCYYCPAGKVLSHRTTENTTHGDGSPVQRKVYTCFECEGCTLAGRCRKNVKPKDEASSSEASSQESSEATSSDKRAGKRRGRKPGPPRGRETMHDEHEGARRRQRARMETPAAKEAYSRRQHFGETPFAVIKSTLDMRRFLLRGIAGVNQEWRWAATGFNLKKIMSYLAKLRAAAATQSLGTAN</sequence>
<gene>
    <name evidence="4" type="ORF">TBK1r_65010</name>
</gene>
<proteinExistence type="predicted"/>
<reference evidence="4 5" key="1">
    <citation type="submission" date="2019-02" db="EMBL/GenBank/DDBJ databases">
        <title>Deep-cultivation of Planctomycetes and their phenomic and genomic characterization uncovers novel biology.</title>
        <authorList>
            <person name="Wiegand S."/>
            <person name="Jogler M."/>
            <person name="Boedeker C."/>
            <person name="Pinto D."/>
            <person name="Vollmers J."/>
            <person name="Rivas-Marin E."/>
            <person name="Kohn T."/>
            <person name="Peeters S.H."/>
            <person name="Heuer A."/>
            <person name="Rast P."/>
            <person name="Oberbeckmann S."/>
            <person name="Bunk B."/>
            <person name="Jeske O."/>
            <person name="Meyerdierks A."/>
            <person name="Storesund J.E."/>
            <person name="Kallscheuer N."/>
            <person name="Luecker S."/>
            <person name="Lage O.M."/>
            <person name="Pohl T."/>
            <person name="Merkel B.J."/>
            <person name="Hornburger P."/>
            <person name="Mueller R.-W."/>
            <person name="Bruemmer F."/>
            <person name="Labrenz M."/>
            <person name="Spormann A.M."/>
            <person name="Op den Camp H."/>
            <person name="Overmann J."/>
            <person name="Amann R."/>
            <person name="Jetten M.S.M."/>
            <person name="Mascher T."/>
            <person name="Medema M.H."/>
            <person name="Devos D.P."/>
            <person name="Kaster A.-K."/>
            <person name="Ovreas L."/>
            <person name="Rohde M."/>
            <person name="Galperin M.Y."/>
            <person name="Jogler C."/>
        </authorList>
    </citation>
    <scope>NUCLEOTIDE SEQUENCE [LARGE SCALE GENOMIC DNA]</scope>
    <source>
        <strain evidence="4 5">TBK1r</strain>
    </source>
</reference>
<dbReference type="Proteomes" id="UP000318081">
    <property type="component" value="Chromosome"/>
</dbReference>
<dbReference type="InterPro" id="IPR025668">
    <property type="entry name" value="Tnp_DDE_dom"/>
</dbReference>
<keyword evidence="5" id="KW-1185">Reference proteome</keyword>
<dbReference type="Pfam" id="PF13751">
    <property type="entry name" value="DDE_Tnp_1_6"/>
    <property type="match status" value="2"/>
</dbReference>
<evidence type="ECO:0000259" key="2">
    <source>
        <dbReference type="Pfam" id="PF05598"/>
    </source>
</evidence>
<dbReference type="PANTHER" id="PTHR33408:SF4">
    <property type="entry name" value="TRANSPOSASE DDE DOMAIN-CONTAINING PROTEIN"/>
    <property type="match status" value="1"/>
</dbReference>
<feature type="compositionally biased region" description="Basic residues" evidence="1">
    <location>
        <begin position="589"/>
        <end position="598"/>
    </location>
</feature>
<feature type="domain" description="Transposase InsH N-terminal" evidence="2">
    <location>
        <begin position="156"/>
        <end position="246"/>
    </location>
</feature>